<keyword evidence="7" id="KW-1185">Reference proteome</keyword>
<dbReference type="AlphaFoldDB" id="A0A3N0Y0C0"/>
<feature type="domain" description="CCHC-type" evidence="5">
    <location>
        <begin position="285"/>
        <end position="297"/>
    </location>
</feature>
<dbReference type="InterPro" id="IPR043128">
    <property type="entry name" value="Rev_trsase/Diguanyl_cyclase"/>
</dbReference>
<dbReference type="Gene3D" id="2.30.30.850">
    <property type="match status" value="1"/>
</dbReference>
<dbReference type="PROSITE" id="PS50158">
    <property type="entry name" value="ZF_CCHC"/>
    <property type="match status" value="1"/>
</dbReference>
<protein>
    <recommendedName>
        <fullName evidence="2">ribonuclease H</fullName>
        <ecNumber evidence="2">3.1.26.4</ecNumber>
    </recommendedName>
</protein>
<dbReference type="GO" id="GO:0004523">
    <property type="term" value="F:RNA-DNA hybrid ribonuclease activity"/>
    <property type="evidence" value="ECO:0007669"/>
    <property type="project" value="UniProtKB-EC"/>
</dbReference>
<keyword evidence="3" id="KW-0863">Zinc-finger</keyword>
<sequence length="549" mass="61361">MGLELSAPSVIKPKRLQNDSKVPKRGSETESSQNAMVWLRAGNAISMKPLKMSDMESICKSLPSPQNPGKFVTVLQTHTKYAHFTGADYRAVLLRTLQEDVTEVLLMDECPTLKRDNDKPTGSGTAASPHVYYWEEPENHDTFFKELRVFLDKRIGARQDLSFAANTKQKPKESASDFYMRFKKAWVEESKLPINTEMKALFTNTFLNNMQSKQAQLIRITTTNLFNMEIDALGQRIRELDSSGGFTVKTETAMFTEQKPQVRVHDQKVEVRQPSAQQRNSVIVCYYCGQEGHVRRDFCVLQYADDILVSGETKEDCEKASIIVCNVLAQAGFKASRDKLQWVKSKVTYLGHIIMPGQLTKAVQLHSEVAIVKVKGHAVGDDEQVVGNRNADEAAKEAAKAQIKSTFVVGNQSQVTMATHITNIPDIDIKILQSQPTQADLEHWGKHGCAPDKDGILRDEKGRIALPKLGLIILIRHYHEKPTHPFVPGESVLIKSLKPTKVGEPRYLGPATVIAVTRTGVLTDYQPQWIHASRIKQCPPGEQASSNSE</sequence>
<evidence type="ECO:0000256" key="3">
    <source>
        <dbReference type="PROSITE-ProRule" id="PRU00047"/>
    </source>
</evidence>
<evidence type="ECO:0000313" key="6">
    <source>
        <dbReference type="EMBL" id="ROK32556.1"/>
    </source>
</evidence>
<reference evidence="6 7" key="1">
    <citation type="submission" date="2018-10" db="EMBL/GenBank/DDBJ databases">
        <title>Genome assembly for a Yunnan-Guizhou Plateau 3E fish, Anabarilius grahami (Regan), and its evolutionary and genetic applications.</title>
        <authorList>
            <person name="Jiang W."/>
        </authorList>
    </citation>
    <scope>NUCLEOTIDE SEQUENCE [LARGE SCALE GENOMIC DNA]</scope>
    <source>
        <strain evidence="6">AG-KIZ</strain>
        <tissue evidence="6">Muscle</tissue>
    </source>
</reference>
<dbReference type="GO" id="GO:0008270">
    <property type="term" value="F:zinc ion binding"/>
    <property type="evidence" value="ECO:0007669"/>
    <property type="project" value="UniProtKB-KW"/>
</dbReference>
<dbReference type="GO" id="GO:0003676">
    <property type="term" value="F:nucleic acid binding"/>
    <property type="evidence" value="ECO:0007669"/>
    <property type="project" value="InterPro"/>
</dbReference>
<keyword evidence="3" id="KW-0479">Metal-binding</keyword>
<dbReference type="InterPro" id="IPR043502">
    <property type="entry name" value="DNA/RNA_pol_sf"/>
</dbReference>
<accession>A0A3N0Y0C0</accession>
<dbReference type="OrthoDB" id="8980515at2759"/>
<evidence type="ECO:0000313" key="7">
    <source>
        <dbReference type="Proteomes" id="UP000281406"/>
    </source>
</evidence>
<dbReference type="EMBL" id="RJVU01057223">
    <property type="protein sequence ID" value="ROK32556.1"/>
    <property type="molecule type" value="Genomic_DNA"/>
</dbReference>
<comment type="caution">
    <text evidence="6">The sequence shown here is derived from an EMBL/GenBank/DDBJ whole genome shotgun (WGS) entry which is preliminary data.</text>
</comment>
<proteinExistence type="inferred from homology"/>
<name>A0A3N0Y0C0_ANAGA</name>
<dbReference type="SUPFAM" id="SSF56672">
    <property type="entry name" value="DNA/RNA polymerases"/>
    <property type="match status" value="1"/>
</dbReference>
<evidence type="ECO:0000259" key="5">
    <source>
        <dbReference type="PROSITE" id="PS50158"/>
    </source>
</evidence>
<dbReference type="Pfam" id="PF00078">
    <property type="entry name" value="RVT_1"/>
    <property type="match status" value="1"/>
</dbReference>
<gene>
    <name evidence="6" type="ORF">DPX16_23674</name>
</gene>
<organism evidence="6 7">
    <name type="scientific">Anabarilius grahami</name>
    <name type="common">Kanglang fish</name>
    <name type="synonym">Barilius grahami</name>
    <dbReference type="NCBI Taxonomy" id="495550"/>
    <lineage>
        <taxon>Eukaryota</taxon>
        <taxon>Metazoa</taxon>
        <taxon>Chordata</taxon>
        <taxon>Craniata</taxon>
        <taxon>Vertebrata</taxon>
        <taxon>Euteleostomi</taxon>
        <taxon>Actinopterygii</taxon>
        <taxon>Neopterygii</taxon>
        <taxon>Teleostei</taxon>
        <taxon>Ostariophysi</taxon>
        <taxon>Cypriniformes</taxon>
        <taxon>Xenocyprididae</taxon>
        <taxon>Xenocypridinae</taxon>
        <taxon>Xenocypridinae incertae sedis</taxon>
        <taxon>Anabarilius</taxon>
    </lineage>
</organism>
<evidence type="ECO:0000256" key="1">
    <source>
        <dbReference type="ARBA" id="ARBA00010879"/>
    </source>
</evidence>
<evidence type="ECO:0000256" key="2">
    <source>
        <dbReference type="ARBA" id="ARBA00012180"/>
    </source>
</evidence>
<dbReference type="Gene3D" id="3.30.70.270">
    <property type="match status" value="1"/>
</dbReference>
<keyword evidence="3" id="KW-0862">Zinc</keyword>
<comment type="similarity">
    <text evidence="1">Belongs to the beta type-B retroviral polymerase family. HERV class-II K(HML-2) pol subfamily.</text>
</comment>
<feature type="compositionally biased region" description="Basic and acidic residues" evidence="4">
    <location>
        <begin position="16"/>
        <end position="28"/>
    </location>
</feature>
<feature type="region of interest" description="Disordered" evidence="4">
    <location>
        <begin position="1"/>
        <end position="34"/>
    </location>
</feature>
<evidence type="ECO:0000256" key="4">
    <source>
        <dbReference type="SAM" id="MobiDB-lite"/>
    </source>
</evidence>
<dbReference type="Proteomes" id="UP000281406">
    <property type="component" value="Unassembled WGS sequence"/>
</dbReference>
<dbReference type="InterPro" id="IPR001878">
    <property type="entry name" value="Znf_CCHC"/>
</dbReference>
<dbReference type="InterPro" id="IPR000477">
    <property type="entry name" value="RT_dom"/>
</dbReference>
<dbReference type="EC" id="3.1.26.4" evidence="2"/>